<dbReference type="GO" id="GO:0042602">
    <property type="term" value="F:riboflavin reductase (NADPH) activity"/>
    <property type="evidence" value="ECO:0007669"/>
    <property type="project" value="TreeGrafter"/>
</dbReference>
<feature type="domain" description="Flavin reductase like" evidence="2">
    <location>
        <begin position="22"/>
        <end position="170"/>
    </location>
</feature>
<gene>
    <name evidence="3" type="ORF">K1W68_14095</name>
</gene>
<dbReference type="Gene3D" id="2.30.110.10">
    <property type="entry name" value="Electron Transport, Fmn-binding Protein, Chain A"/>
    <property type="match status" value="1"/>
</dbReference>
<dbReference type="InterPro" id="IPR002563">
    <property type="entry name" value="Flavin_Rdtase-like_dom"/>
</dbReference>
<reference evidence="3" key="2">
    <citation type="submission" date="2022-03" db="EMBL/GenBank/DDBJ databases">
        <authorList>
            <person name="Ryngajllo M."/>
            <person name="Jacek P."/>
            <person name="Kubiak K."/>
        </authorList>
    </citation>
    <scope>NUCLEOTIDE SEQUENCE</scope>
    <source>
        <strain evidence="3">SI1</strain>
    </source>
</reference>
<accession>A0AAW5EWA0</accession>
<dbReference type="SUPFAM" id="SSF50475">
    <property type="entry name" value="FMN-binding split barrel"/>
    <property type="match status" value="1"/>
</dbReference>
<dbReference type="GO" id="GO:0010181">
    <property type="term" value="F:FMN binding"/>
    <property type="evidence" value="ECO:0007669"/>
    <property type="project" value="InterPro"/>
</dbReference>
<sequence>MTVLLKTRPAPVVSAATFRDGMAALASAISIVTTDGDGGAHGFTASAVCSVSDTPATVLVCINRTASAHAHIMRHGVLAINVLHAGQAGLSDRFASREHTMAERFAGATWRRGRSGAPLLDGALANLDCRISDIRDVGTHTVVFAHVIDIALSAAAQPAPLLWFNRAYGRTAAQ</sequence>
<dbReference type="GO" id="GO:0006208">
    <property type="term" value="P:pyrimidine nucleobase catabolic process"/>
    <property type="evidence" value="ECO:0007669"/>
    <property type="project" value="TreeGrafter"/>
</dbReference>
<keyword evidence="1" id="KW-0560">Oxidoreductase</keyword>
<organism evidence="3 4">
    <name type="scientific">Novacetimonas hansenii</name>
    <name type="common">Komagataeibacter hansenii</name>
    <dbReference type="NCBI Taxonomy" id="436"/>
    <lineage>
        <taxon>Bacteria</taxon>
        <taxon>Pseudomonadati</taxon>
        <taxon>Pseudomonadota</taxon>
        <taxon>Alphaproteobacteria</taxon>
        <taxon>Acetobacterales</taxon>
        <taxon>Acetobacteraceae</taxon>
        <taxon>Novacetimonas</taxon>
    </lineage>
</organism>
<comment type="caution">
    <text evidence="3">The sequence shown here is derived from an EMBL/GenBank/DDBJ whole genome shotgun (WGS) entry which is preliminary data.</text>
</comment>
<dbReference type="AlphaFoldDB" id="A0AAW5EWA0"/>
<dbReference type="SMART" id="SM00903">
    <property type="entry name" value="Flavin_Reduct"/>
    <property type="match status" value="1"/>
</dbReference>
<dbReference type="InterPro" id="IPR012349">
    <property type="entry name" value="Split_barrel_FMN-bd"/>
</dbReference>
<dbReference type="InterPro" id="IPR050268">
    <property type="entry name" value="NADH-dep_flavin_reductase"/>
</dbReference>
<evidence type="ECO:0000313" key="3">
    <source>
        <dbReference type="EMBL" id="MCJ8355107.1"/>
    </source>
</evidence>
<dbReference type="Pfam" id="PF01613">
    <property type="entry name" value="Flavin_Reduct"/>
    <property type="match status" value="1"/>
</dbReference>
<dbReference type="EMBL" id="JAIBCX010000054">
    <property type="protein sequence ID" value="MCJ8355107.1"/>
    <property type="molecule type" value="Genomic_DNA"/>
</dbReference>
<evidence type="ECO:0000256" key="1">
    <source>
        <dbReference type="ARBA" id="ARBA00023002"/>
    </source>
</evidence>
<protein>
    <submittedName>
        <fullName evidence="3">Flavin reductase family protein</fullName>
    </submittedName>
</protein>
<dbReference type="RefSeq" id="WP_247067679.1">
    <property type="nucleotide sequence ID" value="NZ_CP094848.1"/>
</dbReference>
<reference evidence="3" key="1">
    <citation type="journal article" date="2021" name="Polymers (Basel)">
        <title>Highly Stretchable Bacterial Cellulose Produced by Komagataeibacter hansenii SI1.</title>
        <authorList>
            <person name="Cielecka I."/>
            <person name="Ryngajllo M."/>
            <person name="Maniukiewicz W."/>
            <person name="Bielecki S."/>
        </authorList>
    </citation>
    <scope>NUCLEOTIDE SEQUENCE</scope>
    <source>
        <strain evidence="3">SI1</strain>
    </source>
</reference>
<proteinExistence type="predicted"/>
<name>A0AAW5EWA0_NOVHA</name>
<evidence type="ECO:0000259" key="2">
    <source>
        <dbReference type="SMART" id="SM00903"/>
    </source>
</evidence>
<dbReference type="Proteomes" id="UP001202887">
    <property type="component" value="Unassembled WGS sequence"/>
</dbReference>
<evidence type="ECO:0000313" key="4">
    <source>
        <dbReference type="Proteomes" id="UP001202887"/>
    </source>
</evidence>
<dbReference type="PANTHER" id="PTHR30466:SF1">
    <property type="entry name" value="FMN REDUCTASE (NADH) RUTF"/>
    <property type="match status" value="1"/>
</dbReference>
<dbReference type="PANTHER" id="PTHR30466">
    <property type="entry name" value="FLAVIN REDUCTASE"/>
    <property type="match status" value="1"/>
</dbReference>